<dbReference type="PATRIC" id="fig|1339316.3.peg.2713"/>
<proteinExistence type="predicted"/>
<evidence type="ECO:0000313" key="1">
    <source>
        <dbReference type="EMBL" id="EXY90479.1"/>
    </source>
</evidence>
<organism evidence="1 2">
    <name type="scientific">Bacteroides fragilis str. 3998T(B)3</name>
    <dbReference type="NCBI Taxonomy" id="1339316"/>
    <lineage>
        <taxon>Bacteria</taxon>
        <taxon>Pseudomonadati</taxon>
        <taxon>Bacteroidota</taxon>
        <taxon>Bacteroidia</taxon>
        <taxon>Bacteroidales</taxon>
        <taxon>Bacteroidaceae</taxon>
        <taxon>Bacteroides</taxon>
    </lineage>
</organism>
<dbReference type="RefSeq" id="WP_042971518.1">
    <property type="nucleotide sequence ID" value="NZ_JGDB01000168.1"/>
</dbReference>
<name>A0A015U1A5_BACFG</name>
<evidence type="ECO:0008006" key="3">
    <source>
        <dbReference type="Google" id="ProtNLM"/>
    </source>
</evidence>
<evidence type="ECO:0000313" key="2">
    <source>
        <dbReference type="Proteomes" id="UP000020773"/>
    </source>
</evidence>
<accession>A0A015U1A5</accession>
<dbReference type="EMBL" id="JGDB01000168">
    <property type="protein sequence ID" value="EXY90479.1"/>
    <property type="molecule type" value="Genomic_DNA"/>
</dbReference>
<dbReference type="Proteomes" id="UP000020773">
    <property type="component" value="Unassembled WGS sequence"/>
</dbReference>
<dbReference type="AlphaFoldDB" id="A0A015U1A5"/>
<reference evidence="1 2" key="1">
    <citation type="submission" date="2014-02" db="EMBL/GenBank/DDBJ databases">
        <authorList>
            <person name="Sears C."/>
            <person name="Carroll K."/>
            <person name="Sack B.R."/>
            <person name="Qadri F."/>
            <person name="Myers L.L."/>
            <person name="Chung G.-T."/>
            <person name="Escheverria P."/>
            <person name="Fraser C.M."/>
            <person name="Sadzewicz L."/>
            <person name="Shefchek K.A."/>
            <person name="Tallon L."/>
            <person name="Das S.P."/>
            <person name="Daugherty S."/>
            <person name="Mongodin E.F."/>
        </authorList>
    </citation>
    <scope>NUCLEOTIDE SEQUENCE [LARGE SCALE GENOMIC DNA]</scope>
    <source>
        <strain evidence="2">3998T(B)3</strain>
    </source>
</reference>
<gene>
    <name evidence="1" type="ORF">M125_2836</name>
</gene>
<sequence>MNEDLIKQEFVRENIERDIRAIFEAQYLIATERVYTSAIYPTQVGQGRSLVREQGYGRLVRGTTGRLLSALRNPVYSVRFSGRGGVATSNIPLYIRFLDMKKHGNYGIYNRQVWGILWNNSLQTIKYGYGKEVRDRIYAGLQEAFQRMEIRTDS</sequence>
<comment type="caution">
    <text evidence="1">The sequence shown here is derived from an EMBL/GenBank/DDBJ whole genome shotgun (WGS) entry which is preliminary data.</text>
</comment>
<protein>
    <recommendedName>
        <fullName evidence="3">HK97 gp10 family phage protein</fullName>
    </recommendedName>
</protein>